<evidence type="ECO:0000259" key="1">
    <source>
        <dbReference type="Pfam" id="PF00534"/>
    </source>
</evidence>
<feature type="domain" description="Glycosyl transferase family 1" evidence="1">
    <location>
        <begin position="162"/>
        <end position="299"/>
    </location>
</feature>
<accession>A0A6M3IY93</accession>
<protein>
    <submittedName>
        <fullName evidence="2">Putative glycosyltransferase</fullName>
    </submittedName>
</protein>
<dbReference type="SUPFAM" id="SSF53756">
    <property type="entry name" value="UDP-Glycosyltransferase/glycogen phosphorylase"/>
    <property type="match status" value="1"/>
</dbReference>
<dbReference type="GO" id="GO:0016757">
    <property type="term" value="F:glycosyltransferase activity"/>
    <property type="evidence" value="ECO:0007669"/>
    <property type="project" value="InterPro"/>
</dbReference>
<reference evidence="2" key="1">
    <citation type="submission" date="2020-03" db="EMBL/GenBank/DDBJ databases">
        <title>The deep terrestrial virosphere.</title>
        <authorList>
            <person name="Holmfeldt K."/>
            <person name="Nilsson E."/>
            <person name="Simone D."/>
            <person name="Lopez-Fernandez M."/>
            <person name="Wu X."/>
            <person name="de Brujin I."/>
            <person name="Lundin D."/>
            <person name="Andersson A."/>
            <person name="Bertilsson S."/>
            <person name="Dopson M."/>
        </authorList>
    </citation>
    <scope>NUCLEOTIDE SEQUENCE</scope>
    <source>
        <strain evidence="2">MM415B00797</strain>
    </source>
</reference>
<organism evidence="2">
    <name type="scientific">viral metagenome</name>
    <dbReference type="NCBI Taxonomy" id="1070528"/>
    <lineage>
        <taxon>unclassified sequences</taxon>
        <taxon>metagenomes</taxon>
        <taxon>organismal metagenomes</taxon>
    </lineage>
</organism>
<keyword evidence="2" id="KW-0808">Transferase</keyword>
<dbReference type="AlphaFoldDB" id="A0A6M3IY93"/>
<proteinExistence type="predicted"/>
<evidence type="ECO:0000313" key="2">
    <source>
        <dbReference type="EMBL" id="QJA62304.1"/>
    </source>
</evidence>
<dbReference type="EMBL" id="MT141467">
    <property type="protein sequence ID" value="QJA62304.1"/>
    <property type="molecule type" value="Genomic_DNA"/>
</dbReference>
<name>A0A6M3IY93_9ZZZZ</name>
<dbReference type="InterPro" id="IPR001296">
    <property type="entry name" value="Glyco_trans_1"/>
</dbReference>
<gene>
    <name evidence="2" type="ORF">MM415B00797_0019</name>
</gene>
<dbReference type="Gene3D" id="3.40.50.2000">
    <property type="entry name" value="Glycogen Phosphorylase B"/>
    <property type="match status" value="1"/>
</dbReference>
<sequence length="357" mass="41222">MKILFYQDLPSINSTLLTWTLCEELRLRGHHVDYEKPEYNRDLKYDWVHGSGVDSWPALNFARKIGARCHIHLEGVAYWRIGYANAIDWGYDRNHTLDEIKQYRKYYGSWMSAAYSADSCTVNGANQVKAIEWLFGNKLPNCHLMSCGADARYALILPDWKREDYMVTVSRLEPNKKVFMIAKAIALLAKKGVRLPPWMIVGYGSQEQVQKLFDICKNKVNVTIAPCYGAAKWRLIKKARLMLCGWSGIPPAEGILCKTPILSFDHRDIVEMYDDTIWWAKDNDIEDYASKVKWLLERTEIVPEIGTTEWNEVSLKNIHALNRLTGRLKFEGQSKLYACTQETAAARYEKIFMKGMV</sequence>
<dbReference type="Pfam" id="PF00534">
    <property type="entry name" value="Glycos_transf_1"/>
    <property type="match status" value="1"/>
</dbReference>